<dbReference type="Proteomes" id="UP000641588">
    <property type="component" value="Unassembled WGS sequence"/>
</dbReference>
<accession>A0A972GLB8</accession>
<evidence type="ECO:0000313" key="2">
    <source>
        <dbReference type="EMBL" id="NOU92817.1"/>
    </source>
</evidence>
<evidence type="ECO:0000313" key="3">
    <source>
        <dbReference type="Proteomes" id="UP000641588"/>
    </source>
</evidence>
<dbReference type="AlphaFoldDB" id="A0A972GLB8"/>
<name>A0A972GLB8_9BACL</name>
<keyword evidence="3" id="KW-1185">Reference proteome</keyword>
<dbReference type="InterPro" id="IPR041394">
    <property type="entry name" value="HEPN_Cthe2314"/>
</dbReference>
<evidence type="ECO:0000259" key="1">
    <source>
        <dbReference type="Pfam" id="PF18730"/>
    </source>
</evidence>
<proteinExistence type="predicted"/>
<dbReference type="Pfam" id="PF18730">
    <property type="entry name" value="HEPN_Cthe2314"/>
    <property type="match status" value="1"/>
</dbReference>
<comment type="caution">
    <text evidence="2">The sequence shown here is derived from an EMBL/GenBank/DDBJ whole genome shotgun (WGS) entry which is preliminary data.</text>
</comment>
<feature type="domain" description="Cthe-2314-like HEPN" evidence="1">
    <location>
        <begin position="49"/>
        <end position="229"/>
    </location>
</feature>
<sequence length="243" mass="28604">MLRSMFGEPRRKDEGLLAAVNQAITGYLHLLESVPAEERNLQERRYIVWGRGFLRALDELEQSQFAAVSYGSKVTKTYIDEMSDTELDDYHRHLYFYKNAIIRLFAILDKLGHFMNERFRLKTEEIKARYSYFTVLRNMHTNHLYTKLEEQLYGLKVAYKVPVERLRNERNMEIHTINADLLDDLLQAAESKQSLDQRKKTENIQEHLKDLEIGCNMTFTASEKIFTYIRTLSESSGQYSPSN</sequence>
<dbReference type="EMBL" id="WHOD01000022">
    <property type="protein sequence ID" value="NOU92817.1"/>
    <property type="molecule type" value="Genomic_DNA"/>
</dbReference>
<reference evidence="2" key="1">
    <citation type="submission" date="2019-10" db="EMBL/GenBank/DDBJ databases">
        <title>Description of Paenibacillus glebae sp. nov.</title>
        <authorList>
            <person name="Carlier A."/>
            <person name="Qi S."/>
        </authorList>
    </citation>
    <scope>NUCLEOTIDE SEQUENCE</scope>
    <source>
        <strain evidence="2">LMG 31456</strain>
    </source>
</reference>
<protein>
    <recommendedName>
        <fullName evidence="1">Cthe-2314-like HEPN domain-containing protein</fullName>
    </recommendedName>
</protein>
<organism evidence="2 3">
    <name type="scientific">Paenibacillus foliorum</name>
    <dbReference type="NCBI Taxonomy" id="2654974"/>
    <lineage>
        <taxon>Bacteria</taxon>
        <taxon>Bacillati</taxon>
        <taxon>Bacillota</taxon>
        <taxon>Bacilli</taxon>
        <taxon>Bacillales</taxon>
        <taxon>Paenibacillaceae</taxon>
        <taxon>Paenibacillus</taxon>
    </lineage>
</organism>
<gene>
    <name evidence="2" type="ORF">GC093_06170</name>
</gene>